<dbReference type="PANTHER" id="PTHR10302:SF0">
    <property type="entry name" value="SINGLE-STRANDED DNA-BINDING PROTEIN, MITOCHONDRIAL"/>
    <property type="match status" value="1"/>
</dbReference>
<dbReference type="GO" id="GO:0003697">
    <property type="term" value="F:single-stranded DNA binding"/>
    <property type="evidence" value="ECO:0007669"/>
    <property type="project" value="InterPro"/>
</dbReference>
<comment type="subcellular location">
    <subcellularLocation>
        <location evidence="2">Mitochondrion</location>
    </subcellularLocation>
</comment>
<dbReference type="Pfam" id="PF00436">
    <property type="entry name" value="SSB"/>
    <property type="match status" value="1"/>
</dbReference>
<dbReference type="AlphaFoldDB" id="A0AAV5RIW5"/>
<organism evidence="3 4">
    <name type="scientific">Starmerella bacillaris</name>
    <name type="common">Yeast</name>
    <name type="synonym">Candida zemplinina</name>
    <dbReference type="NCBI Taxonomy" id="1247836"/>
    <lineage>
        <taxon>Eukaryota</taxon>
        <taxon>Fungi</taxon>
        <taxon>Dikarya</taxon>
        <taxon>Ascomycota</taxon>
        <taxon>Saccharomycotina</taxon>
        <taxon>Dipodascomycetes</taxon>
        <taxon>Dipodascales</taxon>
        <taxon>Trichomonascaceae</taxon>
        <taxon>Starmerella</taxon>
    </lineage>
</organism>
<dbReference type="InterPro" id="IPR011344">
    <property type="entry name" value="ssDNA-bd"/>
</dbReference>
<dbReference type="InterPro" id="IPR000424">
    <property type="entry name" value="Primosome_PriB/ssb"/>
</dbReference>
<dbReference type="Proteomes" id="UP001362899">
    <property type="component" value="Unassembled WGS sequence"/>
</dbReference>
<dbReference type="GO" id="GO:0006264">
    <property type="term" value="P:mitochondrial DNA replication"/>
    <property type="evidence" value="ECO:0007669"/>
    <property type="project" value="TreeGrafter"/>
</dbReference>
<reference evidence="3 4" key="1">
    <citation type="journal article" date="2023" name="Elife">
        <title>Identification of key yeast species and microbe-microbe interactions impacting larval growth of Drosophila in the wild.</title>
        <authorList>
            <person name="Mure A."/>
            <person name="Sugiura Y."/>
            <person name="Maeda R."/>
            <person name="Honda K."/>
            <person name="Sakurai N."/>
            <person name="Takahashi Y."/>
            <person name="Watada M."/>
            <person name="Katoh T."/>
            <person name="Gotoh A."/>
            <person name="Gotoh Y."/>
            <person name="Taniguchi I."/>
            <person name="Nakamura K."/>
            <person name="Hayashi T."/>
            <person name="Katayama T."/>
            <person name="Uemura T."/>
            <person name="Hattori Y."/>
        </authorList>
    </citation>
    <scope>NUCLEOTIDE SEQUENCE [LARGE SCALE GENOMIC DNA]</scope>
    <source>
        <strain evidence="3 4">SB-73</strain>
    </source>
</reference>
<keyword evidence="1 2" id="KW-0238">DNA-binding</keyword>
<dbReference type="CDD" id="cd04496">
    <property type="entry name" value="SSB_OBF"/>
    <property type="match status" value="1"/>
</dbReference>
<dbReference type="PIRSF" id="PIRSF002070">
    <property type="entry name" value="SSB"/>
    <property type="match status" value="1"/>
</dbReference>
<evidence type="ECO:0000256" key="1">
    <source>
        <dbReference type="ARBA" id="ARBA00023125"/>
    </source>
</evidence>
<evidence type="ECO:0000256" key="2">
    <source>
        <dbReference type="PIRNR" id="PIRNR002070"/>
    </source>
</evidence>
<proteinExistence type="predicted"/>
<dbReference type="EMBL" id="BTGC01000005">
    <property type="protein sequence ID" value="GMM51315.1"/>
    <property type="molecule type" value="Genomic_DNA"/>
</dbReference>
<dbReference type="SUPFAM" id="SSF50249">
    <property type="entry name" value="Nucleic acid-binding proteins"/>
    <property type="match status" value="1"/>
</dbReference>
<protein>
    <recommendedName>
        <fullName evidence="2">Single-stranded DNA-binding protein</fullName>
    </recommendedName>
</protein>
<keyword evidence="4" id="KW-1185">Reference proteome</keyword>
<keyword evidence="2" id="KW-0496">Mitochondrion</keyword>
<dbReference type="Gene3D" id="2.40.50.140">
    <property type="entry name" value="Nucleic acid-binding proteins"/>
    <property type="match status" value="1"/>
</dbReference>
<dbReference type="PANTHER" id="PTHR10302">
    <property type="entry name" value="SINGLE-STRANDED DNA-BINDING PROTEIN"/>
    <property type="match status" value="1"/>
</dbReference>
<gene>
    <name evidence="3" type="ORF">DASB73_022730</name>
</gene>
<comment type="caution">
    <text evidence="3">The sequence shown here is derived from an EMBL/GenBank/DDBJ whole genome shotgun (WGS) entry which is preliminary data.</text>
</comment>
<dbReference type="PROSITE" id="PS50935">
    <property type="entry name" value="SSB"/>
    <property type="match status" value="1"/>
</dbReference>
<dbReference type="GO" id="GO:0042645">
    <property type="term" value="C:mitochondrial nucleoid"/>
    <property type="evidence" value="ECO:0007669"/>
    <property type="project" value="TreeGrafter"/>
</dbReference>
<sequence length="146" mass="16116">MLRSFTKLSNRTFSTSSARLNVARMTLVGRVGGVIEQSLSQKGDPYIKYPIVVRTGKDTSSWFNVVTFDAKTVDFMTEYVEKGSLVYVEADASIRKYEVDGQTRTSLNLIQQSINPLTWPKRVEAVSEADAENEAEVASEGAAPLS</sequence>
<evidence type="ECO:0000313" key="4">
    <source>
        <dbReference type="Proteomes" id="UP001362899"/>
    </source>
</evidence>
<evidence type="ECO:0000313" key="3">
    <source>
        <dbReference type="EMBL" id="GMM51315.1"/>
    </source>
</evidence>
<name>A0AAV5RIW5_STABA</name>
<dbReference type="InterPro" id="IPR012340">
    <property type="entry name" value="NA-bd_OB-fold"/>
</dbReference>
<accession>A0AAV5RIW5</accession>